<evidence type="ECO:0000313" key="15">
    <source>
        <dbReference type="EMBL" id="KNG91253.1"/>
    </source>
</evidence>
<dbReference type="PANTHER" id="PTHR31321">
    <property type="entry name" value="ACYL-COA THIOESTER HYDROLASE YBHC-RELATED"/>
    <property type="match status" value="1"/>
</dbReference>
<organism evidence="15 16">
    <name type="scientific">Aspergillus nomiae NRRL (strain ATCC 15546 / NRRL 13137 / CBS 260.88 / M93)</name>
    <dbReference type="NCBI Taxonomy" id="1509407"/>
    <lineage>
        <taxon>Eukaryota</taxon>
        <taxon>Fungi</taxon>
        <taxon>Dikarya</taxon>
        <taxon>Ascomycota</taxon>
        <taxon>Pezizomycotina</taxon>
        <taxon>Eurotiomycetes</taxon>
        <taxon>Eurotiomycetidae</taxon>
        <taxon>Eurotiales</taxon>
        <taxon>Aspergillaceae</taxon>
        <taxon>Aspergillus</taxon>
        <taxon>Aspergillus subgen. Circumdati</taxon>
    </lineage>
</organism>
<comment type="subcellular location">
    <subcellularLocation>
        <location evidence="2 13">Secreted</location>
    </subcellularLocation>
</comment>
<dbReference type="Gene3D" id="2.160.20.10">
    <property type="entry name" value="Single-stranded right-handed beta-helix, Pectin lyase-like"/>
    <property type="match status" value="1"/>
</dbReference>
<dbReference type="OrthoDB" id="2019149at2759"/>
<comment type="catalytic activity">
    <reaction evidence="11 13">
        <text>[(1-&gt;4)-alpha-D-galacturonosyl methyl ester](n) + n H2O = [(1-&gt;4)-alpha-D-galacturonosyl](n) + n methanol + n H(+)</text>
        <dbReference type="Rhea" id="RHEA:22380"/>
        <dbReference type="Rhea" id="RHEA-COMP:14570"/>
        <dbReference type="Rhea" id="RHEA-COMP:14573"/>
        <dbReference type="ChEBI" id="CHEBI:15377"/>
        <dbReference type="ChEBI" id="CHEBI:15378"/>
        <dbReference type="ChEBI" id="CHEBI:17790"/>
        <dbReference type="ChEBI" id="CHEBI:140522"/>
        <dbReference type="ChEBI" id="CHEBI:140523"/>
        <dbReference type="EC" id="3.1.1.11"/>
    </reaction>
</comment>
<dbReference type="GeneID" id="26802141"/>
<evidence type="ECO:0000256" key="9">
    <source>
        <dbReference type="ARBA" id="ARBA00023085"/>
    </source>
</evidence>
<dbReference type="AlphaFoldDB" id="A0A0L1JIN2"/>
<dbReference type="Pfam" id="PF01095">
    <property type="entry name" value="Pectinesterase"/>
    <property type="match status" value="1"/>
</dbReference>
<evidence type="ECO:0000256" key="10">
    <source>
        <dbReference type="ARBA" id="ARBA00023316"/>
    </source>
</evidence>
<dbReference type="STRING" id="1509407.A0A0L1JIN2"/>
<evidence type="ECO:0000259" key="14">
    <source>
        <dbReference type="Pfam" id="PF01095"/>
    </source>
</evidence>
<dbReference type="RefSeq" id="XP_015412176.1">
    <property type="nucleotide sequence ID" value="XM_015545595.1"/>
</dbReference>
<evidence type="ECO:0000256" key="11">
    <source>
        <dbReference type="ARBA" id="ARBA00047928"/>
    </source>
</evidence>
<dbReference type="Proteomes" id="UP000037505">
    <property type="component" value="Unassembled WGS sequence"/>
</dbReference>
<evidence type="ECO:0000256" key="4">
    <source>
        <dbReference type="ARBA" id="ARBA00008891"/>
    </source>
</evidence>
<evidence type="ECO:0000313" key="16">
    <source>
        <dbReference type="Proteomes" id="UP000037505"/>
    </source>
</evidence>
<evidence type="ECO:0000256" key="7">
    <source>
        <dbReference type="ARBA" id="ARBA00022729"/>
    </source>
</evidence>
<keyword evidence="7 13" id="KW-0732">Signal</keyword>
<proteinExistence type="inferred from homology"/>
<evidence type="ECO:0000256" key="13">
    <source>
        <dbReference type="RuleBase" id="RU000589"/>
    </source>
</evidence>
<gene>
    <name evidence="15" type="ORF">ANOM_000337</name>
</gene>
<keyword evidence="8 13" id="KW-0378">Hydrolase</keyword>
<feature type="active site" evidence="12">
    <location>
        <position position="186"/>
    </location>
</feature>
<keyword evidence="6 13" id="KW-0964">Secreted</keyword>
<dbReference type="InterPro" id="IPR000070">
    <property type="entry name" value="Pectinesterase_cat"/>
</dbReference>
<evidence type="ECO:0000256" key="8">
    <source>
        <dbReference type="ARBA" id="ARBA00022801"/>
    </source>
</evidence>
<accession>A0A0L1JIN2</accession>
<comment type="function">
    <text evidence="1 13">Involved in maceration and soft-rotting of plant tissue.</text>
</comment>
<dbReference type="GO" id="GO:0005576">
    <property type="term" value="C:extracellular region"/>
    <property type="evidence" value="ECO:0007669"/>
    <property type="project" value="UniProtKB-SubCell"/>
</dbReference>
<comment type="similarity">
    <text evidence="4">Belongs to the pectinesterase family.</text>
</comment>
<dbReference type="GO" id="GO:0042545">
    <property type="term" value="P:cell wall modification"/>
    <property type="evidence" value="ECO:0007669"/>
    <property type="project" value="UniProtKB-UniRule"/>
</dbReference>
<evidence type="ECO:0000256" key="5">
    <source>
        <dbReference type="ARBA" id="ARBA00013229"/>
    </source>
</evidence>
<dbReference type="SUPFAM" id="SSF51126">
    <property type="entry name" value="Pectin lyase-like"/>
    <property type="match status" value="1"/>
</dbReference>
<evidence type="ECO:0000256" key="6">
    <source>
        <dbReference type="ARBA" id="ARBA00022525"/>
    </source>
</evidence>
<dbReference type="PROSITE" id="PS00503">
    <property type="entry name" value="PECTINESTERASE_2"/>
    <property type="match status" value="1"/>
</dbReference>
<evidence type="ECO:0000256" key="1">
    <source>
        <dbReference type="ARBA" id="ARBA00003252"/>
    </source>
</evidence>
<dbReference type="InterPro" id="IPR012334">
    <property type="entry name" value="Pectin_lyas_fold"/>
</dbReference>
<dbReference type="InterPro" id="IPR033131">
    <property type="entry name" value="Pectinesterase_Asp_AS"/>
</dbReference>
<reference evidence="15 16" key="1">
    <citation type="submission" date="2014-06" db="EMBL/GenBank/DDBJ databases">
        <title>The Genome of the Aflatoxigenic Filamentous Fungus Aspergillus nomius.</title>
        <authorList>
            <person name="Moore M.G."/>
            <person name="Shannon B.M."/>
            <person name="Brian M.M."/>
        </authorList>
    </citation>
    <scope>NUCLEOTIDE SEQUENCE [LARGE SCALE GENOMIC DNA]</scope>
    <source>
        <strain evidence="15 16">NRRL 13137</strain>
    </source>
</reference>
<keyword evidence="16" id="KW-1185">Reference proteome</keyword>
<dbReference type="FunFam" id="2.160.20.10:FF:000014">
    <property type="entry name" value="Pectinesterase"/>
    <property type="match status" value="1"/>
</dbReference>
<name>A0A0L1JIN2_ASPN3</name>
<evidence type="ECO:0000256" key="3">
    <source>
        <dbReference type="ARBA" id="ARBA00005184"/>
    </source>
</evidence>
<protein>
    <recommendedName>
        <fullName evidence="5 13">Pectinesterase</fullName>
        <ecNumber evidence="5 13">3.1.1.11</ecNumber>
    </recommendedName>
</protein>
<comment type="caution">
    <text evidence="15">The sequence shown here is derived from an EMBL/GenBank/DDBJ whole genome shotgun (WGS) entry which is preliminary data.</text>
</comment>
<dbReference type="EMBL" id="JNOM01000004">
    <property type="protein sequence ID" value="KNG91253.1"/>
    <property type="molecule type" value="Genomic_DNA"/>
</dbReference>
<dbReference type="GO" id="GO:0030599">
    <property type="term" value="F:pectinesterase activity"/>
    <property type="evidence" value="ECO:0007669"/>
    <property type="project" value="UniProtKB-UniRule"/>
</dbReference>
<evidence type="ECO:0000256" key="2">
    <source>
        <dbReference type="ARBA" id="ARBA00004613"/>
    </source>
</evidence>
<feature type="chain" id="PRO_5005394386" description="Pectinesterase" evidence="13">
    <location>
        <begin position="20"/>
        <end position="324"/>
    </location>
</feature>
<dbReference type="PANTHER" id="PTHR31321:SF57">
    <property type="entry name" value="PECTINESTERASE 53-RELATED"/>
    <property type="match status" value="1"/>
</dbReference>
<feature type="signal peptide" evidence="13">
    <location>
        <begin position="1"/>
        <end position="19"/>
    </location>
</feature>
<dbReference type="EC" id="3.1.1.11" evidence="5 13"/>
<feature type="domain" description="Pectinesterase catalytic" evidence="14">
    <location>
        <begin position="40"/>
        <end position="308"/>
    </location>
</feature>
<evidence type="ECO:0000256" key="12">
    <source>
        <dbReference type="PROSITE-ProRule" id="PRU10040"/>
    </source>
</evidence>
<dbReference type="UniPathway" id="UPA00545">
    <property type="reaction ID" value="UER00823"/>
</dbReference>
<dbReference type="GO" id="GO:0045490">
    <property type="term" value="P:pectin catabolic process"/>
    <property type="evidence" value="ECO:0007669"/>
    <property type="project" value="UniProtKB-UniRule"/>
</dbReference>
<dbReference type="InterPro" id="IPR011050">
    <property type="entry name" value="Pectin_lyase_fold/virulence"/>
</dbReference>
<comment type="pathway">
    <text evidence="3 13">Glycan metabolism; pectin degradation; 2-dehydro-3-deoxy-D-gluconate from pectin: step 1/5.</text>
</comment>
<keyword evidence="9 13" id="KW-0063">Aspartyl esterase</keyword>
<sequence>MRPALLKTALLSFSLCSSASVLPRNSGRTSAPSGCSTVGKSGNYSTISDALDALGSSTADACIYIAAGTYEEQLIIDYAGRLTLYGETNDTETYKQNTVTITHTLSSPESGSLDSSATVNIKSDLVLVYNINIANGYGSGAQAVALVANADRLGFYACQFTGYQDTLYAKSGHQYYINSRIEGAVDYIFGDAAAWFENCDIVSNGAGYITAMSREETSDTAWYAIDHCNIKAASGADLTGDVYLGRPWRVLARVIYQYSVLSDIINAKGWHSMADGATPLYYEFNNTGAGSDTSEREYLSTIDAAVTKETVLGDNYNDWVDSSF</sequence>
<keyword evidence="10 13" id="KW-0961">Cell wall biogenesis/degradation</keyword>